<evidence type="ECO:0000256" key="2">
    <source>
        <dbReference type="ARBA" id="ARBA00022630"/>
    </source>
</evidence>
<dbReference type="Proteomes" id="UP000779900">
    <property type="component" value="Unassembled WGS sequence"/>
</dbReference>
<dbReference type="InterPro" id="IPR017938">
    <property type="entry name" value="Riboflavin_synthase-like_b-brl"/>
</dbReference>
<dbReference type="InterPro" id="IPR017927">
    <property type="entry name" value="FAD-bd_FR_type"/>
</dbReference>
<dbReference type="InterPro" id="IPR008333">
    <property type="entry name" value="Cbr1-like_FAD-bd_dom"/>
</dbReference>
<keyword evidence="4" id="KW-0408">Iron</keyword>
<dbReference type="CDD" id="cd00207">
    <property type="entry name" value="fer2"/>
    <property type="match status" value="1"/>
</dbReference>
<gene>
    <name evidence="7" type="ORF">FJY68_05545</name>
</gene>
<evidence type="ECO:0000259" key="6">
    <source>
        <dbReference type="PROSITE" id="PS51384"/>
    </source>
</evidence>
<dbReference type="PROSITE" id="PS51085">
    <property type="entry name" value="2FE2S_FER_2"/>
    <property type="match status" value="1"/>
</dbReference>
<dbReference type="SUPFAM" id="SSF52343">
    <property type="entry name" value="Ferredoxin reductase-like, C-terminal NADP-linked domain"/>
    <property type="match status" value="1"/>
</dbReference>
<evidence type="ECO:0000256" key="1">
    <source>
        <dbReference type="ARBA" id="ARBA00022448"/>
    </source>
</evidence>
<feature type="domain" description="FAD-binding FR-type" evidence="6">
    <location>
        <begin position="119"/>
        <end position="219"/>
    </location>
</feature>
<keyword evidence="1" id="KW-0813">Transport</keyword>
<dbReference type="GO" id="GO:0016491">
    <property type="term" value="F:oxidoreductase activity"/>
    <property type="evidence" value="ECO:0007669"/>
    <property type="project" value="InterPro"/>
</dbReference>
<comment type="caution">
    <text evidence="7">The sequence shown here is derived from an EMBL/GenBank/DDBJ whole genome shotgun (WGS) entry which is preliminary data.</text>
</comment>
<dbReference type="Pfam" id="PF00111">
    <property type="entry name" value="Fer2"/>
    <property type="match status" value="1"/>
</dbReference>
<dbReference type="PRINTS" id="PR00371">
    <property type="entry name" value="FPNCR"/>
</dbReference>
<evidence type="ECO:0000313" key="7">
    <source>
        <dbReference type="EMBL" id="MBM3331304.1"/>
    </source>
</evidence>
<dbReference type="InterPro" id="IPR001041">
    <property type="entry name" value="2Fe-2S_ferredoxin-type"/>
</dbReference>
<evidence type="ECO:0000256" key="4">
    <source>
        <dbReference type="ARBA" id="ARBA00023004"/>
    </source>
</evidence>
<dbReference type="PRINTS" id="PR00410">
    <property type="entry name" value="PHEHYDRXLASE"/>
</dbReference>
<reference evidence="7" key="1">
    <citation type="submission" date="2019-03" db="EMBL/GenBank/DDBJ databases">
        <title>Lake Tanganyika Metagenome-Assembled Genomes (MAGs).</title>
        <authorList>
            <person name="Tran P."/>
        </authorList>
    </citation>
    <scope>NUCLEOTIDE SEQUENCE</scope>
    <source>
        <strain evidence="7">K_DeepCast_150m_m2_040</strain>
    </source>
</reference>
<dbReference type="SUPFAM" id="SSF54292">
    <property type="entry name" value="2Fe-2S ferredoxin-like"/>
    <property type="match status" value="1"/>
</dbReference>
<keyword evidence="3" id="KW-0274">FAD</keyword>
<dbReference type="GO" id="GO:0051536">
    <property type="term" value="F:iron-sulfur cluster binding"/>
    <property type="evidence" value="ECO:0007669"/>
    <property type="project" value="InterPro"/>
</dbReference>
<organism evidence="7 8">
    <name type="scientific">candidate division WOR-3 bacterium</name>
    <dbReference type="NCBI Taxonomy" id="2052148"/>
    <lineage>
        <taxon>Bacteria</taxon>
        <taxon>Bacteria division WOR-3</taxon>
    </lineage>
</organism>
<accession>A0A938BT19</accession>
<feature type="domain" description="2Fe-2S ferredoxin-type" evidence="5">
    <location>
        <begin position="24"/>
        <end position="116"/>
    </location>
</feature>
<dbReference type="EMBL" id="VGIR01000025">
    <property type="protein sequence ID" value="MBM3331304.1"/>
    <property type="molecule type" value="Genomic_DNA"/>
</dbReference>
<dbReference type="Gene3D" id="3.10.20.30">
    <property type="match status" value="1"/>
</dbReference>
<dbReference type="InterPro" id="IPR012675">
    <property type="entry name" value="Beta-grasp_dom_sf"/>
</dbReference>
<dbReference type="InterPro" id="IPR001709">
    <property type="entry name" value="Flavoprot_Pyr_Nucl_cyt_Rdtase"/>
</dbReference>
<sequence>MVGGLILVIAVALLVAERFLVSHEECTITVNKSRTIKVEGGDTLLSTLNQNKLFVPSACGGKATCGLCKIRVVSGGGEMLPTETVFVTRQEREQGIRLACQVRVQRNIEVTLPESMLAAKEYEGTVSALESLTYDTKLVRFDLGGTALDFKPGQYVQLLVPGTDQFRAYSIASPPSGRNVFELIIRYVSGGLCTGWIHKALAVGDRVRLTGPFGDFFLREDSDREIVAIGGGSGMAPMRSIVMHLAEQGMPRKTTLFFGARTRRDLFYVDVFRDLERKFTNFRYFPALSEPRPEDNWTGDVGFVTQVAARHVNPNGAKEAVLCGPPPMIDAAMRVLPRLGIAAEHIYFDKF</sequence>
<dbReference type="InterPro" id="IPR036010">
    <property type="entry name" value="2Fe-2S_ferredoxin-like_sf"/>
</dbReference>
<protein>
    <submittedName>
        <fullName evidence="7">2Fe-2S iron-sulfur cluster binding domain-containing protein</fullName>
    </submittedName>
</protein>
<dbReference type="InterPro" id="IPR001433">
    <property type="entry name" value="OxRdtase_FAD/NAD-bd"/>
</dbReference>
<evidence type="ECO:0000313" key="8">
    <source>
        <dbReference type="Proteomes" id="UP000779900"/>
    </source>
</evidence>
<dbReference type="InterPro" id="IPR039261">
    <property type="entry name" value="FNR_nucleotide-bd"/>
</dbReference>
<dbReference type="PANTHER" id="PTHR43644:SF1">
    <property type="entry name" value="NAD(P)H-FLAVIN REDUCTASE"/>
    <property type="match status" value="1"/>
</dbReference>
<dbReference type="PANTHER" id="PTHR43644">
    <property type="entry name" value="NA(+)-TRANSLOCATING NADH-QUINONE REDUCTASE SUBUNIT"/>
    <property type="match status" value="1"/>
</dbReference>
<name>A0A938BT19_UNCW3</name>
<dbReference type="Pfam" id="PF00970">
    <property type="entry name" value="FAD_binding_6"/>
    <property type="match status" value="1"/>
</dbReference>
<dbReference type="Pfam" id="PF00175">
    <property type="entry name" value="NAD_binding_1"/>
    <property type="match status" value="1"/>
</dbReference>
<dbReference type="Gene3D" id="3.40.50.80">
    <property type="entry name" value="Nucleotide-binding domain of ferredoxin-NADP reductase (FNR) module"/>
    <property type="match status" value="1"/>
</dbReference>
<keyword evidence="2" id="KW-0285">Flavoprotein</keyword>
<proteinExistence type="predicted"/>
<dbReference type="Gene3D" id="2.40.30.10">
    <property type="entry name" value="Translation factors"/>
    <property type="match status" value="1"/>
</dbReference>
<evidence type="ECO:0000259" key="5">
    <source>
        <dbReference type="PROSITE" id="PS51085"/>
    </source>
</evidence>
<dbReference type="PROSITE" id="PS51384">
    <property type="entry name" value="FAD_FR"/>
    <property type="match status" value="1"/>
</dbReference>
<dbReference type="SUPFAM" id="SSF63380">
    <property type="entry name" value="Riboflavin synthase domain-like"/>
    <property type="match status" value="1"/>
</dbReference>
<dbReference type="AlphaFoldDB" id="A0A938BT19"/>
<evidence type="ECO:0000256" key="3">
    <source>
        <dbReference type="ARBA" id="ARBA00022827"/>
    </source>
</evidence>